<dbReference type="Proteomes" id="UP000823926">
    <property type="component" value="Unassembled WGS sequence"/>
</dbReference>
<name>A0A9D1TYL9_9BACT</name>
<dbReference type="InterPro" id="IPR001296">
    <property type="entry name" value="Glyco_trans_1"/>
</dbReference>
<gene>
    <name evidence="2" type="ORF">H9888_07060</name>
</gene>
<feature type="domain" description="Glycosyl transferase family 1" evidence="1">
    <location>
        <begin position="135"/>
        <end position="262"/>
    </location>
</feature>
<sequence length="330" mass="37316">MHILIYFPVRLPVTRYGGIERVIWGLGKALVRMGYRVTYLAGAGSTCDFAACLAYDPTRPLAQQIPADADLVHLHALPQGEELTRPYLYTEHTNGSGGRPLPLNTVFLSRNHAERHGAETFVYNGLEWSDYGVPNWDTPRRYFHFLGNAAWRVKNVRGAIEVVRGMHGERLMVLGGTRLNIKMGFRLTLSPKIHFAGMVGGEEKLRLLNGSKGLIFPVRWHEPFGLAVIESLYFGAPVFATPYGSLSELVTSEVGFCSPYCSALREAARHAEAFSRQRCHDYARELFSADRMAREYLHCYERVLNGESLQKTHPVLRRAEGEERFLPWYA</sequence>
<evidence type="ECO:0000313" key="2">
    <source>
        <dbReference type="EMBL" id="HIW11237.1"/>
    </source>
</evidence>
<comment type="caution">
    <text evidence="2">The sequence shown here is derived from an EMBL/GenBank/DDBJ whole genome shotgun (WGS) entry which is preliminary data.</text>
</comment>
<dbReference type="AlphaFoldDB" id="A0A9D1TYL9"/>
<dbReference type="Gene3D" id="3.40.50.2000">
    <property type="entry name" value="Glycogen Phosphorylase B"/>
    <property type="match status" value="2"/>
</dbReference>
<reference evidence="2" key="1">
    <citation type="journal article" date="2021" name="PeerJ">
        <title>Extensive microbial diversity within the chicken gut microbiome revealed by metagenomics and culture.</title>
        <authorList>
            <person name="Gilroy R."/>
            <person name="Ravi A."/>
            <person name="Getino M."/>
            <person name="Pursley I."/>
            <person name="Horton D.L."/>
            <person name="Alikhan N.F."/>
            <person name="Baker D."/>
            <person name="Gharbi K."/>
            <person name="Hall N."/>
            <person name="Watson M."/>
            <person name="Adriaenssens E.M."/>
            <person name="Foster-Nyarko E."/>
            <person name="Jarju S."/>
            <person name="Secka A."/>
            <person name="Antonio M."/>
            <person name="Oren A."/>
            <person name="Chaudhuri R.R."/>
            <person name="La Ragione R."/>
            <person name="Hildebrand F."/>
            <person name="Pallen M.J."/>
        </authorList>
    </citation>
    <scope>NUCLEOTIDE SEQUENCE</scope>
    <source>
        <strain evidence="2">ChiBcec15-1070</strain>
    </source>
</reference>
<dbReference type="SUPFAM" id="SSF53756">
    <property type="entry name" value="UDP-Glycosyltransferase/glycogen phosphorylase"/>
    <property type="match status" value="1"/>
</dbReference>
<organism evidence="2 3">
    <name type="scientific">Candidatus Rikenella faecigallinarum</name>
    <dbReference type="NCBI Taxonomy" id="2838745"/>
    <lineage>
        <taxon>Bacteria</taxon>
        <taxon>Pseudomonadati</taxon>
        <taxon>Bacteroidota</taxon>
        <taxon>Bacteroidia</taxon>
        <taxon>Bacteroidales</taxon>
        <taxon>Rikenellaceae</taxon>
        <taxon>Rikenella</taxon>
    </lineage>
</organism>
<keyword evidence="2" id="KW-0328">Glycosyltransferase</keyword>
<protein>
    <submittedName>
        <fullName evidence="2">Glycosyltransferase</fullName>
        <ecNumber evidence="2">2.4.-.-</ecNumber>
    </submittedName>
</protein>
<proteinExistence type="predicted"/>
<accession>A0A9D1TYL9</accession>
<dbReference type="GO" id="GO:0016757">
    <property type="term" value="F:glycosyltransferase activity"/>
    <property type="evidence" value="ECO:0007669"/>
    <property type="project" value="UniProtKB-KW"/>
</dbReference>
<evidence type="ECO:0000313" key="3">
    <source>
        <dbReference type="Proteomes" id="UP000823926"/>
    </source>
</evidence>
<dbReference type="PANTHER" id="PTHR12526:SF595">
    <property type="entry name" value="BLL5217 PROTEIN"/>
    <property type="match status" value="1"/>
</dbReference>
<evidence type="ECO:0000259" key="1">
    <source>
        <dbReference type="Pfam" id="PF00534"/>
    </source>
</evidence>
<reference evidence="2" key="2">
    <citation type="submission" date="2021-04" db="EMBL/GenBank/DDBJ databases">
        <authorList>
            <person name="Gilroy R."/>
        </authorList>
    </citation>
    <scope>NUCLEOTIDE SEQUENCE</scope>
    <source>
        <strain evidence="2">ChiBcec15-1070</strain>
    </source>
</reference>
<dbReference type="EC" id="2.4.-.-" evidence="2"/>
<dbReference type="EMBL" id="DXHL01000032">
    <property type="protein sequence ID" value="HIW11237.1"/>
    <property type="molecule type" value="Genomic_DNA"/>
</dbReference>
<keyword evidence="2" id="KW-0808">Transferase</keyword>
<dbReference type="PANTHER" id="PTHR12526">
    <property type="entry name" value="GLYCOSYLTRANSFERASE"/>
    <property type="match status" value="1"/>
</dbReference>
<dbReference type="Pfam" id="PF00534">
    <property type="entry name" value="Glycos_transf_1"/>
    <property type="match status" value="1"/>
</dbReference>